<evidence type="ECO:0000256" key="1">
    <source>
        <dbReference type="ARBA" id="ARBA00022722"/>
    </source>
</evidence>
<dbReference type="InterPro" id="IPR002729">
    <property type="entry name" value="CRISPR-assoc_Cas1"/>
</dbReference>
<dbReference type="GO" id="GO:0016787">
    <property type="term" value="F:hydrolase activity"/>
    <property type="evidence" value="ECO:0007669"/>
    <property type="project" value="UniProtKB-KW"/>
</dbReference>
<dbReference type="InterPro" id="IPR042211">
    <property type="entry name" value="CRISPR-assoc_Cas1_N"/>
</dbReference>
<dbReference type="Pfam" id="PF01867">
    <property type="entry name" value="Cas_Cas1"/>
    <property type="match status" value="1"/>
</dbReference>
<dbReference type="GO" id="GO:0046872">
    <property type="term" value="F:metal ion binding"/>
    <property type="evidence" value="ECO:0007669"/>
    <property type="project" value="UniProtKB-UniRule"/>
</dbReference>
<gene>
    <name evidence="10 11" type="primary">cas1</name>
    <name evidence="11" type="ORF">EVG15_07615</name>
</gene>
<keyword evidence="7 10" id="KW-0238">DNA-binding</keyword>
<comment type="cofactor">
    <cofactor evidence="10">
        <name>Mg(2+)</name>
        <dbReference type="ChEBI" id="CHEBI:18420"/>
    </cofactor>
    <cofactor evidence="10">
        <name>Mn(2+)</name>
        <dbReference type="ChEBI" id="CHEBI:29035"/>
    </cofactor>
</comment>
<evidence type="ECO:0000313" key="11">
    <source>
        <dbReference type="EMBL" id="RZD18097.1"/>
    </source>
</evidence>
<proteinExistence type="inferred from homology"/>
<dbReference type="Proteomes" id="UP000319296">
    <property type="component" value="Unassembled WGS sequence"/>
</dbReference>
<feature type="binding site" evidence="10">
    <location>
        <position position="158"/>
    </location>
    <ligand>
        <name>Mn(2+)</name>
        <dbReference type="ChEBI" id="CHEBI:29035"/>
    </ligand>
</feature>
<evidence type="ECO:0000256" key="5">
    <source>
        <dbReference type="ARBA" id="ARBA00022842"/>
    </source>
</evidence>
<dbReference type="GO" id="GO:0043571">
    <property type="term" value="P:maintenance of CRISPR repeat elements"/>
    <property type="evidence" value="ECO:0007669"/>
    <property type="project" value="UniProtKB-UniRule"/>
</dbReference>
<dbReference type="CDD" id="cd09634">
    <property type="entry name" value="Cas1_I-II-III"/>
    <property type="match status" value="1"/>
</dbReference>
<evidence type="ECO:0000256" key="2">
    <source>
        <dbReference type="ARBA" id="ARBA00022723"/>
    </source>
</evidence>
<dbReference type="EMBL" id="SGBB01000014">
    <property type="protein sequence ID" value="RZD18097.1"/>
    <property type="molecule type" value="Genomic_DNA"/>
</dbReference>
<dbReference type="Gene3D" id="1.20.120.920">
    <property type="entry name" value="CRISPR-associated endonuclease Cas1, C-terminal domain"/>
    <property type="match status" value="1"/>
</dbReference>
<dbReference type="HAMAP" id="MF_01470">
    <property type="entry name" value="Cas1"/>
    <property type="match status" value="1"/>
</dbReference>
<dbReference type="GO" id="GO:0051607">
    <property type="term" value="P:defense response to virus"/>
    <property type="evidence" value="ECO:0007669"/>
    <property type="project" value="UniProtKB-UniRule"/>
</dbReference>
<comment type="caution">
    <text evidence="11">The sequence shown here is derived from an EMBL/GenBank/DDBJ whole genome shotgun (WGS) entry which is preliminary data.</text>
</comment>
<dbReference type="GO" id="GO:0003677">
    <property type="term" value="F:DNA binding"/>
    <property type="evidence" value="ECO:0007669"/>
    <property type="project" value="UniProtKB-KW"/>
</dbReference>
<evidence type="ECO:0000256" key="4">
    <source>
        <dbReference type="ARBA" id="ARBA00022801"/>
    </source>
</evidence>
<keyword evidence="1 10" id="KW-0540">Nuclease</keyword>
<keyword evidence="3 10" id="KW-0255">Endonuclease</keyword>
<dbReference type="NCBIfam" id="TIGR00287">
    <property type="entry name" value="cas1"/>
    <property type="match status" value="1"/>
</dbReference>
<comment type="subunit">
    <text evidence="9 10">Homodimer, forms a heterotetramer with a Cas2 homodimer.</text>
</comment>
<organism evidence="11 12">
    <name type="scientific">Candidatus Acididesulfobacter diazotrophicus</name>
    <dbReference type="NCBI Taxonomy" id="2597226"/>
    <lineage>
        <taxon>Bacteria</taxon>
        <taxon>Deltaproteobacteria</taxon>
        <taxon>Candidatus Acidulodesulfobacterales</taxon>
        <taxon>Candidatus Acididesulfobacter</taxon>
    </lineage>
</organism>
<feature type="binding site" evidence="10">
    <location>
        <position position="224"/>
    </location>
    <ligand>
        <name>Mn(2+)</name>
        <dbReference type="ChEBI" id="CHEBI:29035"/>
    </ligand>
</feature>
<accession>A0A519BLE1</accession>
<comment type="similarity">
    <text evidence="10">Belongs to the CRISPR-associated endonuclease Cas1 family.</text>
</comment>
<evidence type="ECO:0000313" key="12">
    <source>
        <dbReference type="Proteomes" id="UP000319296"/>
    </source>
</evidence>
<dbReference type="InterPro" id="IPR042206">
    <property type="entry name" value="CRISPR-assoc_Cas1_C"/>
</dbReference>
<keyword evidence="5 10" id="KW-0460">Magnesium</keyword>
<dbReference type="GO" id="GO:0004519">
    <property type="term" value="F:endonuclease activity"/>
    <property type="evidence" value="ECO:0007669"/>
    <property type="project" value="UniProtKB-UniRule"/>
</dbReference>
<dbReference type="InterPro" id="IPR050646">
    <property type="entry name" value="Cas1"/>
</dbReference>
<evidence type="ECO:0000256" key="9">
    <source>
        <dbReference type="ARBA" id="ARBA00038592"/>
    </source>
</evidence>
<reference evidence="11 12" key="1">
    <citation type="journal article" date="2019" name="ISME J.">
        <title>Insights into ecological role of a new deltaproteobacterial order Candidatus Acidulodesulfobacterales by metagenomics and metatranscriptomics.</title>
        <authorList>
            <person name="Tan S."/>
            <person name="Liu J."/>
            <person name="Fang Y."/>
            <person name="Hedlund B.P."/>
            <person name="Lian Z.H."/>
            <person name="Huang L.Y."/>
            <person name="Li J.T."/>
            <person name="Huang L.N."/>
            <person name="Li W.J."/>
            <person name="Jiang H.C."/>
            <person name="Dong H.L."/>
            <person name="Shu W.S."/>
        </authorList>
    </citation>
    <scope>NUCLEOTIDE SEQUENCE [LARGE SCALE GENOMIC DNA]</scope>
    <source>
        <strain evidence="11">AP1</strain>
    </source>
</reference>
<feature type="binding site" evidence="10">
    <location>
        <position position="239"/>
    </location>
    <ligand>
        <name>Mn(2+)</name>
        <dbReference type="ChEBI" id="CHEBI:29035"/>
    </ligand>
</feature>
<comment type="function">
    <text evidence="10">CRISPR (clustered regularly interspaced short palindromic repeat), is an adaptive immune system that provides protection against mobile genetic elements (viruses, transposable elements and conjugative plasmids). CRISPR clusters contain spacers, sequences complementary to antecedent mobile elements, and target invading nucleic acids. CRISPR clusters are transcribed and processed into CRISPR RNA (crRNA). Acts as a dsDNA endonuclease. Involved in the integration of spacer DNA into the CRISPR cassette.</text>
</comment>
<dbReference type="PANTHER" id="PTHR34353:SF2">
    <property type="entry name" value="CRISPR-ASSOCIATED ENDONUCLEASE CAS1 1"/>
    <property type="match status" value="1"/>
</dbReference>
<keyword evidence="2 10" id="KW-0479">Metal-binding</keyword>
<dbReference type="EC" id="3.1.-.-" evidence="10"/>
<evidence type="ECO:0000256" key="8">
    <source>
        <dbReference type="ARBA" id="ARBA00023211"/>
    </source>
</evidence>
<name>A0A519BLE1_9DELT</name>
<evidence type="ECO:0000256" key="6">
    <source>
        <dbReference type="ARBA" id="ARBA00023118"/>
    </source>
</evidence>
<dbReference type="AlphaFoldDB" id="A0A519BLE1"/>
<evidence type="ECO:0000256" key="7">
    <source>
        <dbReference type="ARBA" id="ARBA00023125"/>
    </source>
</evidence>
<dbReference type="Gene3D" id="3.100.10.20">
    <property type="entry name" value="CRISPR-associated endonuclease Cas1, N-terminal domain"/>
    <property type="match status" value="1"/>
</dbReference>
<protein>
    <recommendedName>
        <fullName evidence="10">CRISPR-associated endonuclease Cas1</fullName>
        <ecNumber evidence="10">3.1.-.-</ecNumber>
    </recommendedName>
</protein>
<sequence length="328" mass="37796">MSTIYISEQGAVVSKISRRIAVQKNSETILEIPIIKIDRIFLFGNIQITTQAMIFLLESNIDVSFFTMNGKCHGRLTSMESKNIFLRLIQYERFLDKEYQIKLARTLVKSKLNNEVDLIYSFSKNYGISRFKEILIGIKNCILLLDNKTTINSIMGVEGIAASYFFKAFRMMIRNENLIFTVREKNPSLDPVNSLLSFGYTLITNEILNMLFGHGFDPYIGFLHGINYGRPSLALDLVEEFRSTIDGFTLKLLNKAIITNDDFISSTDGVFLKNNAMKKYFYHYDKLMAESTPKSKRLYIKDRVNMLKKSITNKTDFIPMNQIAMPYV</sequence>
<evidence type="ECO:0000256" key="3">
    <source>
        <dbReference type="ARBA" id="ARBA00022759"/>
    </source>
</evidence>
<evidence type="ECO:0000256" key="10">
    <source>
        <dbReference type="HAMAP-Rule" id="MF_01470"/>
    </source>
</evidence>
<keyword evidence="4 10" id="KW-0378">Hydrolase</keyword>
<dbReference type="PANTHER" id="PTHR34353">
    <property type="entry name" value="CRISPR-ASSOCIATED ENDONUCLEASE CAS1 1"/>
    <property type="match status" value="1"/>
</dbReference>
<keyword evidence="8 10" id="KW-0464">Manganese</keyword>
<keyword evidence="6 10" id="KW-0051">Antiviral defense</keyword>